<comment type="caution">
    <text evidence="2">The sequence shown here is derived from an EMBL/GenBank/DDBJ whole genome shotgun (WGS) entry which is preliminary data.</text>
</comment>
<keyword evidence="1" id="KW-1133">Transmembrane helix</keyword>
<protein>
    <submittedName>
        <fullName evidence="2">Uncharacterized protein</fullName>
    </submittedName>
</protein>
<gene>
    <name evidence="2" type="ORF">A3G49_02880</name>
</gene>
<evidence type="ECO:0000313" key="2">
    <source>
        <dbReference type="EMBL" id="OHA14160.1"/>
    </source>
</evidence>
<feature type="transmembrane region" description="Helical" evidence="1">
    <location>
        <begin position="7"/>
        <end position="28"/>
    </location>
</feature>
<dbReference type="EMBL" id="MHQY01000013">
    <property type="protein sequence ID" value="OHA14160.1"/>
    <property type="molecule type" value="Genomic_DNA"/>
</dbReference>
<dbReference type="AlphaFoldDB" id="A0A1G2LR95"/>
<proteinExistence type="predicted"/>
<keyword evidence="1" id="KW-0472">Membrane</keyword>
<sequence>MKRIFSTVWIFVIFVITVLLFYGCAGVISGPKYQPPTANLSLAVASFLKSKEVAISGDNSARGIIADAVLNAGGIPIERKKAEVEIKADIRKDSSSGGYNHGYSPVPLVSSGPAYRIKVEIWVSQNGAVRFHGVGAESYFDPGSISKTLATENATRYALRNLRGRGPR</sequence>
<evidence type="ECO:0000313" key="3">
    <source>
        <dbReference type="Proteomes" id="UP000177171"/>
    </source>
</evidence>
<reference evidence="2 3" key="1">
    <citation type="journal article" date="2016" name="Nat. Commun.">
        <title>Thousands of microbial genomes shed light on interconnected biogeochemical processes in an aquifer system.</title>
        <authorList>
            <person name="Anantharaman K."/>
            <person name="Brown C.T."/>
            <person name="Hug L.A."/>
            <person name="Sharon I."/>
            <person name="Castelle C.J."/>
            <person name="Probst A.J."/>
            <person name="Thomas B.C."/>
            <person name="Singh A."/>
            <person name="Wilkins M.J."/>
            <person name="Karaoz U."/>
            <person name="Brodie E.L."/>
            <person name="Williams K.H."/>
            <person name="Hubbard S.S."/>
            <person name="Banfield J.F."/>
        </authorList>
    </citation>
    <scope>NUCLEOTIDE SEQUENCE [LARGE SCALE GENOMIC DNA]</scope>
</reference>
<dbReference type="Proteomes" id="UP000177171">
    <property type="component" value="Unassembled WGS sequence"/>
</dbReference>
<evidence type="ECO:0000256" key="1">
    <source>
        <dbReference type="SAM" id="Phobius"/>
    </source>
</evidence>
<accession>A0A1G2LR95</accession>
<dbReference type="PROSITE" id="PS51257">
    <property type="entry name" value="PROKAR_LIPOPROTEIN"/>
    <property type="match status" value="1"/>
</dbReference>
<organism evidence="2 3">
    <name type="scientific">Candidatus Sungbacteria bacterium RIFCSPLOWO2_12_FULL_41_11</name>
    <dbReference type="NCBI Taxonomy" id="1802286"/>
    <lineage>
        <taxon>Bacteria</taxon>
        <taxon>Candidatus Sungiibacteriota</taxon>
    </lineage>
</organism>
<keyword evidence="1" id="KW-0812">Transmembrane</keyword>
<name>A0A1G2LR95_9BACT</name>